<evidence type="ECO:0000259" key="3">
    <source>
        <dbReference type="Pfam" id="PF02770"/>
    </source>
</evidence>
<protein>
    <submittedName>
        <fullName evidence="6">Acyl-CoA/acyl-ACP dehydrogenase</fullName>
    </submittedName>
</protein>
<accession>A0ABS3KMC8</accession>
<dbReference type="InterPro" id="IPR013786">
    <property type="entry name" value="AcylCoA_DH/ox_N"/>
</dbReference>
<keyword evidence="2" id="KW-0560">Oxidoreductase</keyword>
<evidence type="ECO:0000313" key="6">
    <source>
        <dbReference type="EMBL" id="MBO1078597.1"/>
    </source>
</evidence>
<dbReference type="InterPro" id="IPR037069">
    <property type="entry name" value="AcylCoA_DH/ox_N_sf"/>
</dbReference>
<feature type="domain" description="Acyl-CoA oxidase/dehydrogenase middle" evidence="3">
    <location>
        <begin position="126"/>
        <end position="216"/>
    </location>
</feature>
<organism evidence="6 7">
    <name type="scientific">Roseomonas haemaphysalidis</name>
    <dbReference type="NCBI Taxonomy" id="2768162"/>
    <lineage>
        <taxon>Bacteria</taxon>
        <taxon>Pseudomonadati</taxon>
        <taxon>Pseudomonadota</taxon>
        <taxon>Alphaproteobacteria</taxon>
        <taxon>Acetobacterales</taxon>
        <taxon>Roseomonadaceae</taxon>
        <taxon>Roseomonas</taxon>
    </lineage>
</organism>
<evidence type="ECO:0000259" key="4">
    <source>
        <dbReference type="Pfam" id="PF02771"/>
    </source>
</evidence>
<comment type="caution">
    <text evidence="6">The sequence shown here is derived from an EMBL/GenBank/DDBJ whole genome shotgun (WGS) entry which is preliminary data.</text>
</comment>
<dbReference type="Proteomes" id="UP001518989">
    <property type="component" value="Unassembled WGS sequence"/>
</dbReference>
<dbReference type="InterPro" id="IPR046373">
    <property type="entry name" value="Acyl-CoA_Oxase/DH_mid-dom_sf"/>
</dbReference>
<evidence type="ECO:0000256" key="1">
    <source>
        <dbReference type="ARBA" id="ARBA00022630"/>
    </source>
</evidence>
<dbReference type="Gene3D" id="1.20.140.10">
    <property type="entry name" value="Butyryl-CoA Dehydrogenase, subunit A, domain 3"/>
    <property type="match status" value="1"/>
</dbReference>
<evidence type="ECO:0000259" key="5">
    <source>
        <dbReference type="Pfam" id="PF08028"/>
    </source>
</evidence>
<dbReference type="PANTHER" id="PTHR43831:SF1">
    <property type="entry name" value="ISOBUTYRYL-COA DEHYDROGENASE, MITOCHONDRIAL"/>
    <property type="match status" value="1"/>
</dbReference>
<dbReference type="Gene3D" id="1.10.540.10">
    <property type="entry name" value="Acyl-CoA dehydrogenase/oxidase, N-terminal domain"/>
    <property type="match status" value="1"/>
</dbReference>
<dbReference type="EMBL" id="JACTNG010000002">
    <property type="protein sequence ID" value="MBO1078597.1"/>
    <property type="molecule type" value="Genomic_DNA"/>
</dbReference>
<gene>
    <name evidence="6" type="ORF">IAI61_06110</name>
</gene>
<dbReference type="InterPro" id="IPR009100">
    <property type="entry name" value="AcylCoA_DH/oxidase_NM_dom_sf"/>
</dbReference>
<reference evidence="6 7" key="1">
    <citation type="submission" date="2020-09" db="EMBL/GenBank/DDBJ databases">
        <title>Roseomonas.</title>
        <authorList>
            <person name="Zhu W."/>
        </authorList>
    </citation>
    <scope>NUCLEOTIDE SEQUENCE [LARGE SCALE GENOMIC DNA]</scope>
    <source>
        <strain evidence="6 7">573</strain>
    </source>
</reference>
<keyword evidence="1" id="KW-0285">Flavoprotein</keyword>
<feature type="domain" description="Acyl-CoA dehydrogenase/oxidase N-terminal" evidence="4">
    <location>
        <begin position="21"/>
        <end position="87"/>
    </location>
</feature>
<dbReference type="InterPro" id="IPR036250">
    <property type="entry name" value="AcylCo_DH-like_C"/>
</dbReference>
<dbReference type="SUPFAM" id="SSF47203">
    <property type="entry name" value="Acyl-CoA dehydrogenase C-terminal domain-like"/>
    <property type="match status" value="1"/>
</dbReference>
<name>A0ABS3KMC8_9PROT</name>
<dbReference type="RefSeq" id="WP_207416011.1">
    <property type="nucleotide sequence ID" value="NZ_CP061178.1"/>
</dbReference>
<keyword evidence="7" id="KW-1185">Reference proteome</keyword>
<feature type="domain" description="Acyl-CoA dehydrogenase C-terminal" evidence="5">
    <location>
        <begin position="246"/>
        <end position="367"/>
    </location>
</feature>
<dbReference type="Pfam" id="PF08028">
    <property type="entry name" value="Acyl-CoA_dh_2"/>
    <property type="match status" value="1"/>
</dbReference>
<evidence type="ECO:0000313" key="7">
    <source>
        <dbReference type="Proteomes" id="UP001518989"/>
    </source>
</evidence>
<dbReference type="CDD" id="cd00567">
    <property type="entry name" value="ACAD"/>
    <property type="match status" value="1"/>
</dbReference>
<evidence type="ECO:0000256" key="2">
    <source>
        <dbReference type="ARBA" id="ARBA00023002"/>
    </source>
</evidence>
<dbReference type="InterPro" id="IPR006091">
    <property type="entry name" value="Acyl-CoA_Oxase/DH_mid-dom"/>
</dbReference>
<proteinExistence type="predicted"/>
<dbReference type="PIRSF" id="PIRSF016578">
    <property type="entry name" value="HsaA"/>
    <property type="match status" value="1"/>
</dbReference>
<dbReference type="Pfam" id="PF02771">
    <property type="entry name" value="Acyl-CoA_dh_N"/>
    <property type="match status" value="1"/>
</dbReference>
<dbReference type="PANTHER" id="PTHR43831">
    <property type="entry name" value="ISOBUTYRYL-COA DEHYDROGENASE"/>
    <property type="match status" value="1"/>
</dbReference>
<dbReference type="InterPro" id="IPR013107">
    <property type="entry name" value="Acyl-CoA_DH_C"/>
</dbReference>
<dbReference type="Pfam" id="PF02770">
    <property type="entry name" value="Acyl-CoA_dh_M"/>
    <property type="match status" value="1"/>
</dbReference>
<dbReference type="SUPFAM" id="SSF56645">
    <property type="entry name" value="Acyl-CoA dehydrogenase NM domain-like"/>
    <property type="match status" value="1"/>
</dbReference>
<sequence>MSLALAPPPADATLRALSAGFAARAALHDRDASFPHENIAELRQAGVLALTVPRRWGGHGGGLAEAAEAAGLVAEGCASTALVLLMQLTQQAGFLGNLRVAEALRARVAQDAVRSGALLNALRVEPELGSPSRGGLPQTIIRRQPDGGWRLDGRKIYSTGAPGLSWMLVWARDDAESPRVGLVLVPAAAAGVRIVESWDHLGMRATGSHDVVFEDVALPADYAADLRPPAEWGAPEATQASWNAAGLGALYSGIARAARDWTARFLRERVPTGLGAPLATLPRMQEKLGEVEALLASNARLVASLAADHDAGRPAAPAEANALKSVLVENAIRAVETAAQLAGNHALSRANPMERHLRDVLCGRVHVPTAEAAHVAAGRALLQSR</sequence>
<dbReference type="InterPro" id="IPR052547">
    <property type="entry name" value="Mito_Isobutyryl-CoADH"/>
</dbReference>
<dbReference type="Gene3D" id="2.40.110.10">
    <property type="entry name" value="Butyryl-CoA Dehydrogenase, subunit A, domain 2"/>
    <property type="match status" value="1"/>
</dbReference>